<dbReference type="PANTHER" id="PTHR30246:SF1">
    <property type="entry name" value="2-DEHYDRO-3-DEOXY-6-PHOSPHOGALACTONATE ALDOLASE-RELATED"/>
    <property type="match status" value="1"/>
</dbReference>
<evidence type="ECO:0000256" key="2">
    <source>
        <dbReference type="ARBA" id="ARBA00006906"/>
    </source>
</evidence>
<proteinExistence type="inferred from homology"/>
<dbReference type="Proteomes" id="UP000464524">
    <property type="component" value="Chromosome"/>
</dbReference>
<dbReference type="AlphaFoldDB" id="A0A857JKS9"/>
<dbReference type="InterPro" id="IPR031338">
    <property type="entry name" value="KDPG/KHG_AS_2"/>
</dbReference>
<evidence type="ECO:0000313" key="7">
    <source>
        <dbReference type="Proteomes" id="UP000464524"/>
    </source>
</evidence>
<comment type="subunit">
    <text evidence="3">Homotrimer.</text>
</comment>
<dbReference type="Gene3D" id="3.20.20.70">
    <property type="entry name" value="Aldolase class I"/>
    <property type="match status" value="1"/>
</dbReference>
<evidence type="ECO:0000313" key="6">
    <source>
        <dbReference type="EMBL" id="QHJ11591.1"/>
    </source>
</evidence>
<comment type="similarity">
    <text evidence="2">Belongs to the KHG/KDPG aldolase family.</text>
</comment>
<dbReference type="GO" id="GO:0008674">
    <property type="term" value="F:2-dehydro-3-deoxy-6-phosphogalactonate aldolase activity"/>
    <property type="evidence" value="ECO:0007669"/>
    <property type="project" value="UniProtKB-EC"/>
</dbReference>
<dbReference type="SUPFAM" id="SSF51569">
    <property type="entry name" value="Aldolase"/>
    <property type="match status" value="1"/>
</dbReference>
<dbReference type="NCBIfam" id="NF006600">
    <property type="entry name" value="PRK09140.1"/>
    <property type="match status" value="1"/>
</dbReference>
<sequence>MSLMTLHEALNELPLVAILRGITPDEVVDVAKTLQEQGFNVIEVPLNSPQPYESIKRLVAAFGDTLIIGAGTVLSCAQVDEVAAAGGRIIISPNVNPDVIRHTKSKGLFSVPGFYTVSEAFSAIDAGADAIKLFPADTIGATGLKGMMAVLPSSVPVLPVGGVSNTTMEGFITAGAAGFGLGSGLYKAGMTVEQVTDNAKGYVNAWRAAKK</sequence>
<dbReference type="EMBL" id="CP047656">
    <property type="protein sequence ID" value="QHJ11591.1"/>
    <property type="molecule type" value="Genomic_DNA"/>
</dbReference>
<gene>
    <name evidence="6" type="ORF">FX988_01825</name>
</gene>
<dbReference type="RefSeq" id="WP_160179307.1">
    <property type="nucleotide sequence ID" value="NZ_CP047656.1"/>
</dbReference>
<reference evidence="6 7" key="1">
    <citation type="submission" date="2019-12" db="EMBL/GenBank/DDBJ databases">
        <title>Genome sequencing and assembly of endphytes of Porphyra tenera.</title>
        <authorList>
            <person name="Park J.M."/>
            <person name="Shin R."/>
            <person name="Jo S.H."/>
        </authorList>
    </citation>
    <scope>NUCLEOTIDE SEQUENCE [LARGE SCALE GENOMIC DNA]</scope>
    <source>
        <strain evidence="6 7">GPM4</strain>
    </source>
</reference>
<dbReference type="CDD" id="cd00452">
    <property type="entry name" value="KDPG_aldolase"/>
    <property type="match status" value="1"/>
</dbReference>
<dbReference type="OrthoDB" id="8590323at2"/>
<dbReference type="EC" id="4.1.2.21" evidence="6"/>
<dbReference type="InterPro" id="IPR000887">
    <property type="entry name" value="Aldlse_KDPG_KHG"/>
</dbReference>
<keyword evidence="7" id="KW-1185">Reference proteome</keyword>
<organism evidence="6 7">
    <name type="scientific">Paraglaciecola mesophila</name>
    <dbReference type="NCBI Taxonomy" id="197222"/>
    <lineage>
        <taxon>Bacteria</taxon>
        <taxon>Pseudomonadati</taxon>
        <taxon>Pseudomonadota</taxon>
        <taxon>Gammaproteobacteria</taxon>
        <taxon>Alteromonadales</taxon>
        <taxon>Alteromonadaceae</taxon>
        <taxon>Paraglaciecola</taxon>
    </lineage>
</organism>
<keyword evidence="5" id="KW-0119">Carbohydrate metabolism</keyword>
<dbReference type="InterPro" id="IPR013785">
    <property type="entry name" value="Aldolase_TIM"/>
</dbReference>
<dbReference type="KEGG" id="pmes:FX988_01825"/>
<accession>A0A857JKS9</accession>
<evidence type="ECO:0000256" key="4">
    <source>
        <dbReference type="ARBA" id="ARBA00023239"/>
    </source>
</evidence>
<name>A0A857JKS9_9ALTE</name>
<dbReference type="PROSITE" id="PS00160">
    <property type="entry name" value="ALDOLASE_KDPG_KHG_2"/>
    <property type="match status" value="1"/>
</dbReference>
<dbReference type="PANTHER" id="PTHR30246">
    <property type="entry name" value="2-KETO-3-DEOXY-6-PHOSPHOGLUCONATE ALDOLASE"/>
    <property type="match status" value="1"/>
</dbReference>
<evidence type="ECO:0000256" key="3">
    <source>
        <dbReference type="ARBA" id="ARBA00011233"/>
    </source>
</evidence>
<evidence type="ECO:0000256" key="5">
    <source>
        <dbReference type="ARBA" id="ARBA00023277"/>
    </source>
</evidence>
<protein>
    <submittedName>
        <fullName evidence="6">2-dehydro-3-deoxy-6-phosphogalactonate aldolase</fullName>
        <ecNumber evidence="6">4.1.2.21</ecNumber>
    </submittedName>
</protein>
<comment type="pathway">
    <text evidence="1">Carbohydrate acid metabolism.</text>
</comment>
<dbReference type="Pfam" id="PF01081">
    <property type="entry name" value="Aldolase"/>
    <property type="match status" value="1"/>
</dbReference>
<evidence type="ECO:0000256" key="1">
    <source>
        <dbReference type="ARBA" id="ARBA00004761"/>
    </source>
</evidence>
<keyword evidence="4 6" id="KW-0456">Lyase</keyword>